<dbReference type="EMBL" id="BLAL01000087">
    <property type="protein sequence ID" value="GES85025.1"/>
    <property type="molecule type" value="Genomic_DNA"/>
</dbReference>
<proteinExistence type="predicted"/>
<reference evidence="1" key="1">
    <citation type="submission" date="2019-10" db="EMBL/GenBank/DDBJ databases">
        <title>Conservation and host-specific expression of non-tandemly repeated heterogenous ribosome RNA gene in arbuscular mycorrhizal fungi.</title>
        <authorList>
            <person name="Maeda T."/>
            <person name="Kobayashi Y."/>
            <person name="Nakagawa T."/>
            <person name="Ezawa T."/>
            <person name="Yamaguchi K."/>
            <person name="Bino T."/>
            <person name="Nishimoto Y."/>
            <person name="Shigenobu S."/>
            <person name="Kawaguchi M."/>
        </authorList>
    </citation>
    <scope>NUCLEOTIDE SEQUENCE</scope>
    <source>
        <strain evidence="1">HR1</strain>
    </source>
</reference>
<comment type="caution">
    <text evidence="1">The sequence shown here is derived from an EMBL/GenBank/DDBJ whole genome shotgun (WGS) entry which is preliminary data.</text>
</comment>
<dbReference type="Proteomes" id="UP000615446">
    <property type="component" value="Unassembled WGS sequence"/>
</dbReference>
<accession>A0A8H3QL54</accession>
<dbReference type="AlphaFoldDB" id="A0A8H3QL54"/>
<evidence type="ECO:0000313" key="1">
    <source>
        <dbReference type="EMBL" id="GES85025.1"/>
    </source>
</evidence>
<evidence type="ECO:0000313" key="2">
    <source>
        <dbReference type="Proteomes" id="UP000615446"/>
    </source>
</evidence>
<name>A0A8H3QL54_9GLOM</name>
<protein>
    <submittedName>
        <fullName evidence="1">Uncharacterized protein</fullName>
    </submittedName>
</protein>
<gene>
    <name evidence="1" type="ORF">RCL2_001211400</name>
</gene>
<organism evidence="1 2">
    <name type="scientific">Rhizophagus clarus</name>
    <dbReference type="NCBI Taxonomy" id="94130"/>
    <lineage>
        <taxon>Eukaryota</taxon>
        <taxon>Fungi</taxon>
        <taxon>Fungi incertae sedis</taxon>
        <taxon>Mucoromycota</taxon>
        <taxon>Glomeromycotina</taxon>
        <taxon>Glomeromycetes</taxon>
        <taxon>Glomerales</taxon>
        <taxon>Glomeraceae</taxon>
        <taxon>Rhizophagus</taxon>
    </lineage>
</organism>
<sequence>MNKIYKLILHTVIIYKNQSQPEIYLSARAALRFFRYSRLFKILGHVGKLTTGYCIEKNNSKIVTVFSSPFRHADNVLYDLYPE</sequence>